<evidence type="ECO:0000256" key="1">
    <source>
        <dbReference type="SAM" id="Phobius"/>
    </source>
</evidence>
<proteinExistence type="predicted"/>
<dbReference type="HOGENOM" id="CLU_156201_0_0_1"/>
<gene>
    <name evidence="2" type="ORF">TCM_026102</name>
</gene>
<reference evidence="2 3" key="1">
    <citation type="journal article" date="2013" name="Genome Biol.">
        <title>The genome sequence of the most widely cultivated cacao type and its use to identify candidate genes regulating pod color.</title>
        <authorList>
            <person name="Motamayor J.C."/>
            <person name="Mockaitis K."/>
            <person name="Schmutz J."/>
            <person name="Haiminen N."/>
            <person name="Iii D.L."/>
            <person name="Cornejo O."/>
            <person name="Findley S.D."/>
            <person name="Zheng P."/>
            <person name="Utro F."/>
            <person name="Royaert S."/>
            <person name="Saski C."/>
            <person name="Jenkins J."/>
            <person name="Podicheti R."/>
            <person name="Zhao M."/>
            <person name="Scheffler B.E."/>
            <person name="Stack J.C."/>
            <person name="Feltus F.A."/>
            <person name="Mustiga G.M."/>
            <person name="Amores F."/>
            <person name="Phillips W."/>
            <person name="Marelli J.P."/>
            <person name="May G.D."/>
            <person name="Shapiro H."/>
            <person name="Ma J."/>
            <person name="Bustamante C.D."/>
            <person name="Schnell R.J."/>
            <person name="Main D."/>
            <person name="Gilbert D."/>
            <person name="Parida L."/>
            <person name="Kuhn D.N."/>
        </authorList>
    </citation>
    <scope>NUCLEOTIDE SEQUENCE [LARGE SCALE GENOMIC DNA]</scope>
    <source>
        <strain evidence="3">cv. Matina 1-6</strain>
    </source>
</reference>
<sequence>MSSTSASHISPPIFDGKNYQVWAVKMETFLRAYDLWTAIETEEEPAALRDNATINQIKQHSEKVAKRYRALSFIQAAVSEKIFSRIMSCKTAKKTWTKLEEDYLVCFIVLMVSINVVFELSFDVLVCMYTNTDTC</sequence>
<dbReference type="eggNOG" id="KOG0017">
    <property type="taxonomic scope" value="Eukaryota"/>
</dbReference>
<keyword evidence="1" id="KW-1133">Transmembrane helix</keyword>
<dbReference type="PANTHER" id="PTHR35317">
    <property type="entry name" value="OS04G0629600 PROTEIN"/>
    <property type="match status" value="1"/>
</dbReference>
<organism evidence="2 3">
    <name type="scientific">Theobroma cacao</name>
    <name type="common">Cacao</name>
    <name type="synonym">Cocoa</name>
    <dbReference type="NCBI Taxonomy" id="3641"/>
    <lineage>
        <taxon>Eukaryota</taxon>
        <taxon>Viridiplantae</taxon>
        <taxon>Streptophyta</taxon>
        <taxon>Embryophyta</taxon>
        <taxon>Tracheophyta</taxon>
        <taxon>Spermatophyta</taxon>
        <taxon>Magnoliopsida</taxon>
        <taxon>eudicotyledons</taxon>
        <taxon>Gunneridae</taxon>
        <taxon>Pentapetalae</taxon>
        <taxon>rosids</taxon>
        <taxon>malvids</taxon>
        <taxon>Malvales</taxon>
        <taxon>Malvaceae</taxon>
        <taxon>Byttnerioideae</taxon>
        <taxon>Theobroma</taxon>
    </lineage>
</organism>
<feature type="transmembrane region" description="Helical" evidence="1">
    <location>
        <begin position="103"/>
        <end position="122"/>
    </location>
</feature>
<dbReference type="InParanoid" id="A0A061F8G3"/>
<protein>
    <submittedName>
        <fullName evidence="2">Uncharacterized protein</fullName>
    </submittedName>
</protein>
<dbReference type="AlphaFoldDB" id="A0A061F8G3"/>
<keyword evidence="1" id="KW-0472">Membrane</keyword>
<keyword evidence="1" id="KW-0812">Transmembrane</keyword>
<dbReference type="EMBL" id="CM001883">
    <property type="protein sequence ID" value="EOY10789.1"/>
    <property type="molecule type" value="Genomic_DNA"/>
</dbReference>
<dbReference type="OMA" id="IMACETH"/>
<name>A0A061F8G3_THECC</name>
<dbReference type="Gramene" id="EOY10789">
    <property type="protein sequence ID" value="EOY10789"/>
    <property type="gene ID" value="TCM_026102"/>
</dbReference>
<evidence type="ECO:0000313" key="2">
    <source>
        <dbReference type="EMBL" id="EOY10789.1"/>
    </source>
</evidence>
<keyword evidence="3" id="KW-1185">Reference proteome</keyword>
<accession>A0A061F8G3</accession>
<evidence type="ECO:0000313" key="3">
    <source>
        <dbReference type="Proteomes" id="UP000026915"/>
    </source>
</evidence>
<dbReference type="Proteomes" id="UP000026915">
    <property type="component" value="Chromosome 5"/>
</dbReference>
<dbReference type="Pfam" id="PF14223">
    <property type="entry name" value="Retrotran_gag_2"/>
    <property type="match status" value="1"/>
</dbReference>
<dbReference type="PANTHER" id="PTHR35317:SF31">
    <property type="entry name" value="DUF4219 DOMAIN-CONTAINING PROTEIN"/>
    <property type="match status" value="1"/>
</dbReference>